<dbReference type="GO" id="GO:0004519">
    <property type="term" value="F:endonuclease activity"/>
    <property type="evidence" value="ECO:0007669"/>
    <property type="project" value="UniProtKB-KW"/>
</dbReference>
<dbReference type="InterPro" id="IPR047216">
    <property type="entry name" value="Endonuclease_DUF559_bact"/>
</dbReference>
<gene>
    <name evidence="2" type="ORF">DT603_08515</name>
</gene>
<name>A0ABX0AFF1_9GAMM</name>
<dbReference type="CDD" id="cd01038">
    <property type="entry name" value="Endonuclease_DUF559"/>
    <property type="match status" value="1"/>
</dbReference>
<dbReference type="Gene3D" id="3.40.960.10">
    <property type="entry name" value="VSR Endonuclease"/>
    <property type="match status" value="1"/>
</dbReference>
<organism evidence="2 3">
    <name type="scientific">Pseudoxanthomonas gei</name>
    <dbReference type="NCBI Taxonomy" id="1383030"/>
    <lineage>
        <taxon>Bacteria</taxon>
        <taxon>Pseudomonadati</taxon>
        <taxon>Pseudomonadota</taxon>
        <taxon>Gammaproteobacteria</taxon>
        <taxon>Lysobacterales</taxon>
        <taxon>Lysobacteraceae</taxon>
        <taxon>Pseudoxanthomonas</taxon>
    </lineage>
</organism>
<reference evidence="2 3" key="1">
    <citation type="submission" date="2018-07" db="EMBL/GenBank/DDBJ databases">
        <title>Whole genome Sequencing of Pseudoxanthomonas gei KCTC 32298 (T).</title>
        <authorList>
            <person name="Kumar S."/>
            <person name="Bansal K."/>
            <person name="Kaur A."/>
            <person name="Patil P."/>
            <person name="Sharma S."/>
            <person name="Patil P.B."/>
        </authorList>
    </citation>
    <scope>NUCLEOTIDE SEQUENCE [LARGE SCALE GENOMIC DNA]</scope>
    <source>
        <strain evidence="2 3">KCTC 32298</strain>
    </source>
</reference>
<feature type="domain" description="DUF559" evidence="1">
    <location>
        <begin position="1"/>
        <end position="100"/>
    </location>
</feature>
<keyword evidence="3" id="KW-1185">Reference proteome</keyword>
<dbReference type="PANTHER" id="PTHR38590:SF1">
    <property type="entry name" value="BLL0828 PROTEIN"/>
    <property type="match status" value="1"/>
</dbReference>
<evidence type="ECO:0000313" key="2">
    <source>
        <dbReference type="EMBL" id="NDK38880.1"/>
    </source>
</evidence>
<dbReference type="SUPFAM" id="SSF52980">
    <property type="entry name" value="Restriction endonuclease-like"/>
    <property type="match status" value="1"/>
</dbReference>
<sequence length="103" mass="12066">MRHEPTDAEALLWRHLRAGRLAGHKFRRQQPMGRFIVDFVCFEMSIVVEVDGGQHLEAQAADAARTRWLEARGLQVLRFWNDDVLVRSEHVLEEIIRVLQHRA</sequence>
<accession>A0ABX0AFF1</accession>
<evidence type="ECO:0000313" key="3">
    <source>
        <dbReference type="Proteomes" id="UP001429354"/>
    </source>
</evidence>
<proteinExistence type="predicted"/>
<dbReference type="InterPro" id="IPR007569">
    <property type="entry name" value="DUF559"/>
</dbReference>
<evidence type="ECO:0000259" key="1">
    <source>
        <dbReference type="Pfam" id="PF04480"/>
    </source>
</evidence>
<keyword evidence="2" id="KW-0378">Hydrolase</keyword>
<keyword evidence="2" id="KW-0540">Nuclease</keyword>
<dbReference type="InterPro" id="IPR011335">
    <property type="entry name" value="Restrct_endonuc-II-like"/>
</dbReference>
<keyword evidence="2" id="KW-0255">Endonuclease</keyword>
<dbReference type="Pfam" id="PF04480">
    <property type="entry name" value="DUF559"/>
    <property type="match status" value="1"/>
</dbReference>
<dbReference type="Proteomes" id="UP001429354">
    <property type="component" value="Unassembled WGS sequence"/>
</dbReference>
<dbReference type="EMBL" id="QOVG01000005">
    <property type="protein sequence ID" value="NDK38880.1"/>
    <property type="molecule type" value="Genomic_DNA"/>
</dbReference>
<dbReference type="PANTHER" id="PTHR38590">
    <property type="entry name" value="BLL0828 PROTEIN"/>
    <property type="match status" value="1"/>
</dbReference>
<protein>
    <submittedName>
        <fullName evidence="2">Endonuclease domain-containing protein</fullName>
    </submittedName>
</protein>
<dbReference type="RefSeq" id="WP_162349676.1">
    <property type="nucleotide sequence ID" value="NZ_QOVG01000005.1"/>
</dbReference>
<comment type="caution">
    <text evidence="2">The sequence shown here is derived from an EMBL/GenBank/DDBJ whole genome shotgun (WGS) entry which is preliminary data.</text>
</comment>